<evidence type="ECO:0000313" key="16">
    <source>
        <dbReference type="Proteomes" id="UP000276982"/>
    </source>
</evidence>
<dbReference type="InterPro" id="IPR010559">
    <property type="entry name" value="Sig_transdc_His_kin_internal"/>
</dbReference>
<dbReference type="Gene3D" id="3.30.450.20">
    <property type="entry name" value="PAS domain"/>
    <property type="match status" value="1"/>
</dbReference>
<dbReference type="PANTHER" id="PTHR34220">
    <property type="entry name" value="SENSOR HISTIDINE KINASE YPDA"/>
    <property type="match status" value="1"/>
</dbReference>
<dbReference type="PANTHER" id="PTHR34220:SF11">
    <property type="entry name" value="SENSOR PROTEIN KINASE HPTS"/>
    <property type="match status" value="1"/>
</dbReference>
<gene>
    <name evidence="15" type="ORF">EHW90_11610</name>
</gene>
<dbReference type="Proteomes" id="UP000276982">
    <property type="component" value="Unassembled WGS sequence"/>
</dbReference>
<keyword evidence="11 12" id="KW-0472">Membrane</keyword>
<dbReference type="GO" id="GO:0005524">
    <property type="term" value="F:ATP binding"/>
    <property type="evidence" value="ECO:0007669"/>
    <property type="project" value="UniProtKB-KW"/>
</dbReference>
<keyword evidence="9 12" id="KW-1133">Transmembrane helix</keyword>
<dbReference type="InterPro" id="IPR036890">
    <property type="entry name" value="HATPase_C_sf"/>
</dbReference>
<evidence type="ECO:0000256" key="7">
    <source>
        <dbReference type="ARBA" id="ARBA00022777"/>
    </source>
</evidence>
<comment type="caution">
    <text evidence="15">The sequence shown here is derived from an EMBL/GenBank/DDBJ whole genome shotgun (WGS) entry which is preliminary data.</text>
</comment>
<evidence type="ECO:0000256" key="9">
    <source>
        <dbReference type="ARBA" id="ARBA00022989"/>
    </source>
</evidence>
<dbReference type="InterPro" id="IPR003594">
    <property type="entry name" value="HATPase_dom"/>
</dbReference>
<dbReference type="SUPFAM" id="SSF55874">
    <property type="entry name" value="ATPase domain of HSP90 chaperone/DNA topoisomerase II/histidine kinase"/>
    <property type="match status" value="1"/>
</dbReference>
<keyword evidence="6" id="KW-0547">Nucleotide-binding</keyword>
<feature type="transmembrane region" description="Helical" evidence="12">
    <location>
        <begin position="297"/>
        <end position="320"/>
    </location>
</feature>
<evidence type="ECO:0000256" key="12">
    <source>
        <dbReference type="SAM" id="Phobius"/>
    </source>
</evidence>
<dbReference type="InterPro" id="IPR050640">
    <property type="entry name" value="Bact_2-comp_sensor_kinase"/>
</dbReference>
<keyword evidence="7 15" id="KW-0418">Kinase</keyword>
<keyword evidence="3" id="KW-0597">Phosphoprotein</keyword>
<keyword evidence="2" id="KW-1003">Cell membrane</keyword>
<evidence type="ECO:0000256" key="3">
    <source>
        <dbReference type="ARBA" id="ARBA00022553"/>
    </source>
</evidence>
<dbReference type="Pfam" id="PF06580">
    <property type="entry name" value="His_kinase"/>
    <property type="match status" value="1"/>
</dbReference>
<dbReference type="GO" id="GO:0005886">
    <property type="term" value="C:plasma membrane"/>
    <property type="evidence" value="ECO:0007669"/>
    <property type="project" value="UniProtKB-SubCell"/>
</dbReference>
<evidence type="ECO:0000256" key="2">
    <source>
        <dbReference type="ARBA" id="ARBA00022475"/>
    </source>
</evidence>
<evidence type="ECO:0000259" key="13">
    <source>
        <dbReference type="Pfam" id="PF02518"/>
    </source>
</evidence>
<reference evidence="15 16" key="1">
    <citation type="submission" date="2018-11" db="EMBL/GenBank/DDBJ databases">
        <title>Genome sequencing of Lachnoanaerobaculum orale DSM 24553T.</title>
        <authorList>
            <person name="Kook J.-K."/>
            <person name="Park S.-N."/>
            <person name="Lim Y.K."/>
        </authorList>
    </citation>
    <scope>NUCLEOTIDE SEQUENCE [LARGE SCALE GENOMIC DNA]</scope>
    <source>
        <strain evidence="15 16">DSM 24553</strain>
    </source>
</reference>
<organism evidence="15 16">
    <name type="scientific">Lachnoanaerobaculum orale</name>
    <dbReference type="NCBI Taxonomy" id="979627"/>
    <lineage>
        <taxon>Bacteria</taxon>
        <taxon>Bacillati</taxon>
        <taxon>Bacillota</taxon>
        <taxon>Clostridia</taxon>
        <taxon>Lachnospirales</taxon>
        <taxon>Lachnospiraceae</taxon>
        <taxon>Lachnoanaerobaculum</taxon>
    </lineage>
</organism>
<feature type="domain" description="Histidine kinase/HSP90-like ATPase" evidence="13">
    <location>
        <begin position="487"/>
        <end position="587"/>
    </location>
</feature>
<keyword evidence="8" id="KW-0067">ATP-binding</keyword>
<dbReference type="GO" id="GO:0000155">
    <property type="term" value="F:phosphorelay sensor kinase activity"/>
    <property type="evidence" value="ECO:0007669"/>
    <property type="project" value="InterPro"/>
</dbReference>
<evidence type="ECO:0000313" key="15">
    <source>
        <dbReference type="EMBL" id="RRJ14323.1"/>
    </source>
</evidence>
<dbReference type="Pfam" id="PF02518">
    <property type="entry name" value="HATPase_c"/>
    <property type="match status" value="1"/>
</dbReference>
<feature type="domain" description="Signal transduction histidine kinase internal region" evidence="14">
    <location>
        <begin position="389"/>
        <end position="465"/>
    </location>
</feature>
<evidence type="ECO:0000256" key="11">
    <source>
        <dbReference type="ARBA" id="ARBA00023136"/>
    </source>
</evidence>
<evidence type="ECO:0000256" key="1">
    <source>
        <dbReference type="ARBA" id="ARBA00004651"/>
    </source>
</evidence>
<dbReference type="AlphaFoldDB" id="A0A3P3Q1M2"/>
<name>A0A3P3Q1M2_9FIRM</name>
<keyword evidence="10" id="KW-0902">Two-component regulatory system</keyword>
<keyword evidence="16" id="KW-1185">Reference proteome</keyword>
<protein>
    <submittedName>
        <fullName evidence="15">Sensor histidine kinase</fullName>
    </submittedName>
</protein>
<evidence type="ECO:0000256" key="4">
    <source>
        <dbReference type="ARBA" id="ARBA00022679"/>
    </source>
</evidence>
<keyword evidence="5 12" id="KW-0812">Transmembrane</keyword>
<dbReference type="RefSeq" id="WP_124952886.1">
    <property type="nucleotide sequence ID" value="NZ_RRCM01000002.1"/>
</dbReference>
<dbReference type="Gene3D" id="3.30.565.10">
    <property type="entry name" value="Histidine kinase-like ATPase, C-terminal domain"/>
    <property type="match status" value="1"/>
</dbReference>
<dbReference type="EMBL" id="RRCM01000002">
    <property type="protein sequence ID" value="RRJ14323.1"/>
    <property type="molecule type" value="Genomic_DNA"/>
</dbReference>
<evidence type="ECO:0000256" key="10">
    <source>
        <dbReference type="ARBA" id="ARBA00023012"/>
    </source>
</evidence>
<evidence type="ECO:0000256" key="8">
    <source>
        <dbReference type="ARBA" id="ARBA00022840"/>
    </source>
</evidence>
<sequence length="595" mass="68740">MDIIRYVKSFIFSKYHHRLLFSFLICTVLPIILMGSILYSITHKIAGDSILNSIILADDQLNIRINNRLNQVQKISDTIRYDMYSLINRMPHNSEDFSILTNVRDNIHLLESTFNVYHIDIFLDDKNIASSEGLTFHPLYDLKEFDLEDIVSMDSKWIYKPNYHLSYVLDNTGKTQNVTGYVSTLNNQVTKNTEYAYIVLLNISEFSDMLNESFSGIDLSGFIIDSNGNIISHTDEKLIGTKLDSDILNIISSGNKTVYDNKSLYYHVVKLDNGWYHVTEIPKTYIYSNVYTILKTFFLIIFISIPIILLIIFLTSANLTNRIRKLSFAMDSFKLGKKSIKLDYLTSINDSDCYDEIDRLGLTFLNMQESINKNMQSILELTVSEEKLKYQLLQSQINPHFLYNILGTIKTCQTIGKLDIANHMIDNLTRFYRMSLRKSGEKITIKDELEISRLYLEMEQLCRKDTLTWSIDTEDGIENYLICKFTLQPFLENSILHGYSTGHRNIHISISVYYGDDEIIIIIKDNGCGIEPEKLTKIKYQLQNHIVDYTQHFGICNVNKRISNKEFGSGEIIIESCLNEGTTITIKYAQMEGDN</sequence>
<accession>A0A3P3Q1M2</accession>
<comment type="subcellular location">
    <subcellularLocation>
        <location evidence="1">Cell membrane</location>
        <topology evidence="1">Multi-pass membrane protein</topology>
    </subcellularLocation>
</comment>
<evidence type="ECO:0000259" key="14">
    <source>
        <dbReference type="Pfam" id="PF06580"/>
    </source>
</evidence>
<proteinExistence type="predicted"/>
<evidence type="ECO:0000256" key="5">
    <source>
        <dbReference type="ARBA" id="ARBA00022692"/>
    </source>
</evidence>
<feature type="transmembrane region" description="Helical" evidence="12">
    <location>
        <begin position="20"/>
        <end position="41"/>
    </location>
</feature>
<keyword evidence="4" id="KW-0808">Transferase</keyword>
<evidence type="ECO:0000256" key="6">
    <source>
        <dbReference type="ARBA" id="ARBA00022741"/>
    </source>
</evidence>